<evidence type="ECO:0000313" key="2">
    <source>
        <dbReference type="Proteomes" id="UP000319801"/>
    </source>
</evidence>
<keyword evidence="2" id="KW-1185">Reference proteome</keyword>
<proteinExistence type="predicted"/>
<protein>
    <submittedName>
        <fullName evidence="1">Uncharacterized protein</fullName>
    </submittedName>
</protein>
<name>A0A556V5N5_BAGYA</name>
<evidence type="ECO:0000313" key="1">
    <source>
        <dbReference type="EMBL" id="TSV81486.1"/>
    </source>
</evidence>
<dbReference type="Proteomes" id="UP000319801">
    <property type="component" value="Unassembled WGS sequence"/>
</dbReference>
<comment type="caution">
    <text evidence="1">The sequence shown here is derived from an EMBL/GenBank/DDBJ whole genome shotgun (WGS) entry which is preliminary data.</text>
</comment>
<organism evidence="1 2">
    <name type="scientific">Bagarius yarrelli</name>
    <name type="common">Goonch</name>
    <name type="synonym">Bagrus yarrelli</name>
    <dbReference type="NCBI Taxonomy" id="175774"/>
    <lineage>
        <taxon>Eukaryota</taxon>
        <taxon>Metazoa</taxon>
        <taxon>Chordata</taxon>
        <taxon>Craniata</taxon>
        <taxon>Vertebrata</taxon>
        <taxon>Euteleostomi</taxon>
        <taxon>Actinopterygii</taxon>
        <taxon>Neopterygii</taxon>
        <taxon>Teleostei</taxon>
        <taxon>Ostariophysi</taxon>
        <taxon>Siluriformes</taxon>
        <taxon>Sisoridae</taxon>
        <taxon>Sisorinae</taxon>
        <taxon>Bagarius</taxon>
    </lineage>
</organism>
<sequence>MNHLAAKLPHGAPEVSQAVKKCGLGDAISRLSSFSVSLDVLFSRCGNLISYFSLNTAAQASHMCRNPIVPHGDEVEASEVEVKLLSADLMAEVVETILPSRVLAAGTRYTLDCPVGADLEFLQEHFTAVLSSRHPF</sequence>
<gene>
    <name evidence="1" type="ORF">Baya_13316</name>
</gene>
<reference evidence="1 2" key="1">
    <citation type="journal article" date="2019" name="Genome Biol. Evol.">
        <title>Whole-Genome Sequencing of the Giant Devil Catfish, Bagarius yarrelli.</title>
        <authorList>
            <person name="Jiang W."/>
            <person name="Lv Y."/>
            <person name="Cheng L."/>
            <person name="Yang K."/>
            <person name="Chao B."/>
            <person name="Wang X."/>
            <person name="Li Y."/>
            <person name="Pan X."/>
            <person name="You X."/>
            <person name="Zhang Y."/>
            <person name="Yang J."/>
            <person name="Li J."/>
            <person name="Zhang X."/>
            <person name="Liu S."/>
            <person name="Sun C."/>
            <person name="Yang J."/>
            <person name="Shi Q."/>
        </authorList>
    </citation>
    <scope>NUCLEOTIDE SEQUENCE [LARGE SCALE GENOMIC DNA]</scope>
    <source>
        <strain evidence="1">JWS20170419001</strain>
        <tissue evidence="1">Muscle</tissue>
    </source>
</reference>
<dbReference type="AlphaFoldDB" id="A0A556V5N5"/>
<accession>A0A556V5N5</accession>
<dbReference type="EMBL" id="VCAZ01000128">
    <property type="protein sequence ID" value="TSV81486.1"/>
    <property type="molecule type" value="Genomic_DNA"/>
</dbReference>